<reference evidence="1" key="1">
    <citation type="journal article" date="2022" name="bioRxiv">
        <title>Sequencing and chromosome-scale assembly of the giantPleurodeles waltlgenome.</title>
        <authorList>
            <person name="Brown T."/>
            <person name="Elewa A."/>
            <person name="Iarovenko S."/>
            <person name="Subramanian E."/>
            <person name="Araus A.J."/>
            <person name="Petzold A."/>
            <person name="Susuki M."/>
            <person name="Suzuki K.-i.T."/>
            <person name="Hayashi T."/>
            <person name="Toyoda A."/>
            <person name="Oliveira C."/>
            <person name="Osipova E."/>
            <person name="Leigh N.D."/>
            <person name="Simon A."/>
            <person name="Yun M.H."/>
        </authorList>
    </citation>
    <scope>NUCLEOTIDE SEQUENCE</scope>
    <source>
        <strain evidence="1">20211129_DDA</strain>
        <tissue evidence="1">Liver</tissue>
    </source>
</reference>
<organism evidence="1 2">
    <name type="scientific">Pleurodeles waltl</name>
    <name type="common">Iberian ribbed newt</name>
    <dbReference type="NCBI Taxonomy" id="8319"/>
    <lineage>
        <taxon>Eukaryota</taxon>
        <taxon>Metazoa</taxon>
        <taxon>Chordata</taxon>
        <taxon>Craniata</taxon>
        <taxon>Vertebrata</taxon>
        <taxon>Euteleostomi</taxon>
        <taxon>Amphibia</taxon>
        <taxon>Batrachia</taxon>
        <taxon>Caudata</taxon>
        <taxon>Salamandroidea</taxon>
        <taxon>Salamandridae</taxon>
        <taxon>Pleurodelinae</taxon>
        <taxon>Pleurodeles</taxon>
    </lineage>
</organism>
<evidence type="ECO:0000313" key="1">
    <source>
        <dbReference type="EMBL" id="KAJ1108498.1"/>
    </source>
</evidence>
<gene>
    <name evidence="1" type="ORF">NDU88_005874</name>
</gene>
<feature type="non-terminal residue" evidence="1">
    <location>
        <position position="1"/>
    </location>
</feature>
<sequence>VAVLMAELDVSRYELLTSSKWHKKGLHGWCLAVSKEDSSATLIWDNLLHRLHSCYNTTIWTILLQKRHPASQSQVVKHTAGHDDLAHLLWSTSGLYTGTFLHLLASPSGRCLGRTTASTESINPQ</sequence>
<dbReference type="EMBL" id="JANPWB010000013">
    <property type="protein sequence ID" value="KAJ1108498.1"/>
    <property type="molecule type" value="Genomic_DNA"/>
</dbReference>
<name>A0AAV7N2G0_PLEWA</name>
<dbReference type="AlphaFoldDB" id="A0AAV7N2G0"/>
<evidence type="ECO:0000313" key="2">
    <source>
        <dbReference type="Proteomes" id="UP001066276"/>
    </source>
</evidence>
<accession>A0AAV7N2G0</accession>
<proteinExistence type="predicted"/>
<comment type="caution">
    <text evidence="1">The sequence shown here is derived from an EMBL/GenBank/DDBJ whole genome shotgun (WGS) entry which is preliminary data.</text>
</comment>
<feature type="non-terminal residue" evidence="1">
    <location>
        <position position="125"/>
    </location>
</feature>
<keyword evidence="2" id="KW-1185">Reference proteome</keyword>
<dbReference type="Proteomes" id="UP001066276">
    <property type="component" value="Chromosome 9"/>
</dbReference>
<protein>
    <submittedName>
        <fullName evidence="1">Uncharacterized protein</fullName>
    </submittedName>
</protein>